<sequence>MSGTLIREELYMHNNDKSLRYTGREGENILKMRNKRHEAGNRNGSDSAMERCCPRCLFLHHHHHHHWPVVKEFTPTHVVRSPVVCVCGGWSVGVPSESLDPKAYLAVCQDSWRQPRSYLMLPNPFRWLDWPLLIATPSNIPTLIFTMGNSDFICSYFKQFKKKNGPDVKAAFTSVKKNSNQVPGHQLWHNYITQSWKTWGMHARITAILTAENCHPLTVALNLRHGSVEKLSQSIDCIYPALDPIARVVFRVDSLDMSLIYWTWLNLKSQVIQSRVHLTILQKEATEAFEALSKEQPMKAKVKAVIIKTSHWKALVFMLHANEYLSAVEELDAQLQALMLQLSLDLNVSECLPKPAASQLTAMTVQSLVSEKDISDVISLYIEFFNTPAPVNLVPLQEQHPTIGISLDEVERGDLGVDVEVKMSPEALSTSLGFNHADTSRPNGVLIADEVGLGKNSHGMTGSAHDAAAFEHTAASKHPEWFFEGEEFAWGDSAYSWITIAIVIHNIVIDVEGYQAGKHFMGEYTDIEEAEDRGDHYSNYDNNNCNSKREHLVAEIVAAHAG</sequence>
<keyword evidence="2" id="KW-1185">Reference proteome</keyword>
<protein>
    <submittedName>
        <fullName evidence="1">Uncharacterized protein</fullName>
    </submittedName>
</protein>
<accession>A0A9P5ND24</accession>
<proteinExistence type="predicted"/>
<name>A0A9P5ND24_GYMJU</name>
<dbReference type="Proteomes" id="UP000724874">
    <property type="component" value="Unassembled WGS sequence"/>
</dbReference>
<comment type="caution">
    <text evidence="1">The sequence shown here is derived from an EMBL/GenBank/DDBJ whole genome shotgun (WGS) entry which is preliminary data.</text>
</comment>
<dbReference type="AlphaFoldDB" id="A0A9P5ND24"/>
<gene>
    <name evidence="1" type="ORF">CPB84DRAFT_1752412</name>
</gene>
<evidence type="ECO:0000313" key="2">
    <source>
        <dbReference type="Proteomes" id="UP000724874"/>
    </source>
</evidence>
<reference evidence="1" key="1">
    <citation type="submission" date="2020-11" db="EMBL/GenBank/DDBJ databases">
        <authorList>
            <consortium name="DOE Joint Genome Institute"/>
            <person name="Ahrendt S."/>
            <person name="Riley R."/>
            <person name="Andreopoulos W."/>
            <person name="LaButti K."/>
            <person name="Pangilinan J."/>
            <person name="Ruiz-duenas F.J."/>
            <person name="Barrasa J.M."/>
            <person name="Sanchez-Garcia M."/>
            <person name="Camarero S."/>
            <person name="Miyauchi S."/>
            <person name="Serrano A."/>
            <person name="Linde D."/>
            <person name="Babiker R."/>
            <person name="Drula E."/>
            <person name="Ayuso-Fernandez I."/>
            <person name="Pacheco R."/>
            <person name="Padilla G."/>
            <person name="Ferreira P."/>
            <person name="Barriuso J."/>
            <person name="Kellner H."/>
            <person name="Castanera R."/>
            <person name="Alfaro M."/>
            <person name="Ramirez L."/>
            <person name="Pisabarro A.G."/>
            <person name="Kuo A."/>
            <person name="Tritt A."/>
            <person name="Lipzen A."/>
            <person name="He G."/>
            <person name="Yan M."/>
            <person name="Ng V."/>
            <person name="Cullen D."/>
            <person name="Martin F."/>
            <person name="Rosso M.-N."/>
            <person name="Henrissat B."/>
            <person name="Hibbett D."/>
            <person name="Martinez A.T."/>
            <person name="Grigoriev I.V."/>
        </authorList>
    </citation>
    <scope>NUCLEOTIDE SEQUENCE</scope>
    <source>
        <strain evidence="1">AH 44721</strain>
    </source>
</reference>
<dbReference type="EMBL" id="JADNYJ010000182">
    <property type="protein sequence ID" value="KAF8876430.1"/>
    <property type="molecule type" value="Genomic_DNA"/>
</dbReference>
<organism evidence="1 2">
    <name type="scientific">Gymnopilus junonius</name>
    <name type="common">Spectacular rustgill mushroom</name>
    <name type="synonym">Gymnopilus spectabilis subsp. junonius</name>
    <dbReference type="NCBI Taxonomy" id="109634"/>
    <lineage>
        <taxon>Eukaryota</taxon>
        <taxon>Fungi</taxon>
        <taxon>Dikarya</taxon>
        <taxon>Basidiomycota</taxon>
        <taxon>Agaricomycotina</taxon>
        <taxon>Agaricomycetes</taxon>
        <taxon>Agaricomycetidae</taxon>
        <taxon>Agaricales</taxon>
        <taxon>Agaricineae</taxon>
        <taxon>Hymenogastraceae</taxon>
        <taxon>Gymnopilus</taxon>
    </lineage>
</organism>
<evidence type="ECO:0000313" key="1">
    <source>
        <dbReference type="EMBL" id="KAF8876430.1"/>
    </source>
</evidence>